<accession>A0AAJ7IWJ0</accession>
<dbReference type="PANTHER" id="PTHR14787:SF1">
    <property type="entry name" value="ATPASE PAAT"/>
    <property type="match status" value="1"/>
</dbReference>
<evidence type="ECO:0000313" key="1">
    <source>
        <dbReference type="Proteomes" id="UP000694925"/>
    </source>
</evidence>
<protein>
    <submittedName>
        <fullName evidence="2">Uncharacterized protein LOC108623922</fullName>
    </submittedName>
</protein>
<organism evidence="1 2">
    <name type="scientific">Ceratina calcarata</name>
    <dbReference type="NCBI Taxonomy" id="156304"/>
    <lineage>
        <taxon>Eukaryota</taxon>
        <taxon>Metazoa</taxon>
        <taxon>Ecdysozoa</taxon>
        <taxon>Arthropoda</taxon>
        <taxon>Hexapoda</taxon>
        <taxon>Insecta</taxon>
        <taxon>Pterygota</taxon>
        <taxon>Neoptera</taxon>
        <taxon>Endopterygota</taxon>
        <taxon>Hymenoptera</taxon>
        <taxon>Apocrita</taxon>
        <taxon>Aculeata</taxon>
        <taxon>Apoidea</taxon>
        <taxon>Anthophila</taxon>
        <taxon>Apidae</taxon>
        <taxon>Ceratina</taxon>
        <taxon>Zadontomerus</taxon>
    </lineage>
</organism>
<sequence length="277" mass="32003">MELLNDRQVDNTSFSLDTNCLQISCNWQITNNKQFRDALTLEASPKEFLKTEYEDVVSLETCISVQSSDSNSEPCMIDIKLTNGQKITQIAVVSEAYVLEFFKQFGEYDTTKFAELIDKFEDTSVYFVETTILPYTSEASIKFVKTKNENSVMWIYGIRLYLTEPSTECNNVSPIQFNPEIIQNFLTKLNFNDKGNNATNNIQSCYMNILNSSRNRTNEKEIAQSADEKESNNTDIITYIDKKCQEMETRLMKRIDEMEQRTNAKLDSILNKLQTLQ</sequence>
<dbReference type="AlphaFoldDB" id="A0AAJ7IWJ0"/>
<dbReference type="RefSeq" id="XP_017878281.1">
    <property type="nucleotide sequence ID" value="XM_018022792.2"/>
</dbReference>
<evidence type="ECO:0000313" key="2">
    <source>
        <dbReference type="RefSeq" id="XP_017878281.1"/>
    </source>
</evidence>
<dbReference type="KEGG" id="ccal:108623922"/>
<dbReference type="GeneID" id="108623922"/>
<dbReference type="PANTHER" id="PTHR14787">
    <property type="entry name" value="C10ORF188 FAMILY MEMBER"/>
    <property type="match status" value="1"/>
</dbReference>
<dbReference type="Pfam" id="PF14958">
    <property type="entry name" value="PAAT-like"/>
    <property type="match status" value="1"/>
</dbReference>
<name>A0AAJ7IWJ0_9HYME</name>
<proteinExistence type="predicted"/>
<dbReference type="Proteomes" id="UP000694925">
    <property type="component" value="Unplaced"/>
</dbReference>
<reference evidence="2" key="1">
    <citation type="submission" date="2025-08" db="UniProtKB">
        <authorList>
            <consortium name="RefSeq"/>
        </authorList>
    </citation>
    <scope>IDENTIFICATION</scope>
    <source>
        <tissue evidence="2">Whole body</tissue>
    </source>
</reference>
<dbReference type="InterPro" id="IPR028043">
    <property type="entry name" value="PAAT-like"/>
</dbReference>
<gene>
    <name evidence="2" type="primary">LOC108623922</name>
</gene>
<keyword evidence="1" id="KW-1185">Reference proteome</keyword>